<dbReference type="RefSeq" id="WP_039456696.1">
    <property type="nucleotide sequence ID" value="NZ_JWLZ01000006.1"/>
</dbReference>
<keyword evidence="1" id="KW-0472">Membrane</keyword>
<evidence type="ECO:0000313" key="2">
    <source>
        <dbReference type="EMBL" id="KHT65457.1"/>
    </source>
</evidence>
<protein>
    <submittedName>
        <fullName evidence="2">Uncharacterized protein</fullName>
    </submittedName>
</protein>
<organism evidence="2 3">
    <name type="scientific">Photobacterium gaetbulicola</name>
    <dbReference type="NCBI Taxonomy" id="1295392"/>
    <lineage>
        <taxon>Bacteria</taxon>
        <taxon>Pseudomonadati</taxon>
        <taxon>Pseudomonadota</taxon>
        <taxon>Gammaproteobacteria</taxon>
        <taxon>Vibrionales</taxon>
        <taxon>Vibrionaceae</taxon>
        <taxon>Photobacterium</taxon>
    </lineage>
</organism>
<keyword evidence="1" id="KW-1133">Transmembrane helix</keyword>
<accession>A0A0B9H9C4</accession>
<comment type="caution">
    <text evidence="2">The sequence shown here is derived from an EMBL/GenBank/DDBJ whole genome shotgun (WGS) entry which is preliminary data.</text>
</comment>
<dbReference type="Proteomes" id="UP000031278">
    <property type="component" value="Unassembled WGS sequence"/>
</dbReference>
<name>A0A0B9H9C4_9GAMM</name>
<dbReference type="AlphaFoldDB" id="A0A0B9H9C4"/>
<evidence type="ECO:0000256" key="1">
    <source>
        <dbReference type="SAM" id="Phobius"/>
    </source>
</evidence>
<sequence>MKNQRKIRPNLTNYDVIEILERELREAEKRIVQRTIMAMLASLFGLCLFIFIFISSHEATIKNYAAEAMRKSFETERAIHIIDEAAGTNFLEQSKRVH</sequence>
<proteinExistence type="predicted"/>
<evidence type="ECO:0000313" key="3">
    <source>
        <dbReference type="Proteomes" id="UP000031278"/>
    </source>
</evidence>
<gene>
    <name evidence="2" type="ORF">RJ45_01070</name>
</gene>
<feature type="transmembrane region" description="Helical" evidence="1">
    <location>
        <begin position="35"/>
        <end position="54"/>
    </location>
</feature>
<reference evidence="2 3" key="1">
    <citation type="submission" date="2014-12" db="EMBL/GenBank/DDBJ databases">
        <title>Genome sequencing of Photobacterium gaetbulicola AD005a.</title>
        <authorList>
            <person name="Adrian T.G.S."/>
            <person name="Chan K.G."/>
        </authorList>
    </citation>
    <scope>NUCLEOTIDE SEQUENCE [LARGE SCALE GENOMIC DNA]</scope>
    <source>
        <strain evidence="2 3">AD005a</strain>
    </source>
</reference>
<keyword evidence="1" id="KW-0812">Transmembrane</keyword>
<dbReference type="EMBL" id="JWLZ01000006">
    <property type="protein sequence ID" value="KHT65457.1"/>
    <property type="molecule type" value="Genomic_DNA"/>
</dbReference>